<evidence type="ECO:0000313" key="2">
    <source>
        <dbReference type="EMBL" id="MFC7461259.1"/>
    </source>
</evidence>
<accession>A0ABW2SDG7</accession>
<reference evidence="3" key="1">
    <citation type="journal article" date="2019" name="Int. J. Syst. Evol. Microbiol.">
        <title>The Global Catalogue of Microorganisms (GCM) 10K type strain sequencing project: providing services to taxonomists for standard genome sequencing and annotation.</title>
        <authorList>
            <consortium name="The Broad Institute Genomics Platform"/>
            <consortium name="The Broad Institute Genome Sequencing Center for Infectious Disease"/>
            <person name="Wu L."/>
            <person name="Ma J."/>
        </authorList>
    </citation>
    <scope>NUCLEOTIDE SEQUENCE [LARGE SCALE GENOMIC DNA]</scope>
    <source>
        <strain evidence="3">CCUG 53903</strain>
    </source>
</reference>
<dbReference type="Proteomes" id="UP001596457">
    <property type="component" value="Unassembled WGS sequence"/>
</dbReference>
<protein>
    <submittedName>
        <fullName evidence="2">Type II secretion system protein J</fullName>
    </submittedName>
</protein>
<keyword evidence="1" id="KW-0812">Transmembrane</keyword>
<keyword evidence="3" id="KW-1185">Reference proteome</keyword>
<dbReference type="RefSeq" id="WP_382201273.1">
    <property type="nucleotide sequence ID" value="NZ_JBHTBZ010000034.1"/>
</dbReference>
<evidence type="ECO:0000256" key="1">
    <source>
        <dbReference type="SAM" id="Phobius"/>
    </source>
</evidence>
<keyword evidence="1" id="KW-1133">Transmembrane helix</keyword>
<gene>
    <name evidence="2" type="ORF">ACFQU0_12570</name>
</gene>
<proteinExistence type="predicted"/>
<name>A0ABW2SDG7_9BURK</name>
<sequence length="251" mass="26907">MLNRSFARARQGGVTLIELMVGLSVGAIVVVGLLVAWSVFVQQNDYLLRSARLNQEVRAIFQVVTQDLRRAVSPVGASSVELVCLNAASGCDPGAAVPEIGDCVVFNTNVDQSDVVDVVVTVPAGYRVRNGVLEMWWPGKRDTTNLTTYGYASSAGQCAVDDPNRWIPIVDSADSGLQNFRLQVAATDTRCLDLYVADVEAAGRCGAAPTEKIEMTLLNVVLSGDARVATGGFQQFSFSDTVKVRNDAVFQ</sequence>
<organism evidence="2 3">
    <name type="scientific">Hydrogenophaga defluvii</name>
    <dbReference type="NCBI Taxonomy" id="249410"/>
    <lineage>
        <taxon>Bacteria</taxon>
        <taxon>Pseudomonadati</taxon>
        <taxon>Pseudomonadota</taxon>
        <taxon>Betaproteobacteria</taxon>
        <taxon>Burkholderiales</taxon>
        <taxon>Comamonadaceae</taxon>
        <taxon>Hydrogenophaga</taxon>
    </lineage>
</organism>
<dbReference type="Pfam" id="PF07963">
    <property type="entry name" value="N_methyl"/>
    <property type="match status" value="1"/>
</dbReference>
<feature type="transmembrane region" description="Helical" evidence="1">
    <location>
        <begin position="12"/>
        <end position="40"/>
    </location>
</feature>
<dbReference type="PROSITE" id="PS00409">
    <property type="entry name" value="PROKAR_NTER_METHYL"/>
    <property type="match status" value="1"/>
</dbReference>
<evidence type="ECO:0000313" key="3">
    <source>
        <dbReference type="Proteomes" id="UP001596457"/>
    </source>
</evidence>
<dbReference type="NCBIfam" id="TIGR02532">
    <property type="entry name" value="IV_pilin_GFxxxE"/>
    <property type="match status" value="1"/>
</dbReference>
<dbReference type="EMBL" id="JBHTBZ010000034">
    <property type="protein sequence ID" value="MFC7461259.1"/>
    <property type="molecule type" value="Genomic_DNA"/>
</dbReference>
<comment type="caution">
    <text evidence="2">The sequence shown here is derived from an EMBL/GenBank/DDBJ whole genome shotgun (WGS) entry which is preliminary data.</text>
</comment>
<keyword evidence="1" id="KW-0472">Membrane</keyword>
<dbReference type="InterPro" id="IPR012902">
    <property type="entry name" value="N_methyl_site"/>
</dbReference>